<sequence>MEKAASNRSAYELASNLVLKNLTMIRTAIGRTG</sequence>
<reference evidence="1" key="1">
    <citation type="submission" date="2016-04" db="EMBL/GenBank/DDBJ databases">
        <authorList>
            <person name="Evans L.H."/>
            <person name="Alamgir A."/>
            <person name="Owens N."/>
            <person name="Weber N.D."/>
            <person name="Virtaneva K."/>
            <person name="Barbian K."/>
            <person name="Babar A."/>
            <person name="Rosenke K."/>
        </authorList>
    </citation>
    <scope>NUCLEOTIDE SEQUENCE</scope>
    <source>
        <strain evidence="1">86</strain>
    </source>
</reference>
<accession>A0A212JNV6</accession>
<proteinExistence type="predicted"/>
<evidence type="ECO:0008006" key="2">
    <source>
        <dbReference type="Google" id="ProtNLM"/>
    </source>
</evidence>
<name>A0A212JNV6_9PROT</name>
<organism evidence="1">
    <name type="scientific">uncultured Alphaproteobacteria bacterium</name>
    <dbReference type="NCBI Taxonomy" id="91750"/>
    <lineage>
        <taxon>Bacteria</taxon>
        <taxon>Pseudomonadati</taxon>
        <taxon>Pseudomonadota</taxon>
        <taxon>Alphaproteobacteria</taxon>
        <taxon>environmental samples</taxon>
    </lineage>
</organism>
<gene>
    <name evidence="1" type="ORF">KL86APRO_11380</name>
</gene>
<dbReference type="EMBL" id="FLUO01000001">
    <property type="protein sequence ID" value="SBW01107.1"/>
    <property type="molecule type" value="Genomic_DNA"/>
</dbReference>
<protein>
    <recommendedName>
        <fullName evidence="2">Flagellar basal body rod protein FlgB</fullName>
    </recommendedName>
</protein>
<evidence type="ECO:0000313" key="1">
    <source>
        <dbReference type="EMBL" id="SBW01107.1"/>
    </source>
</evidence>
<dbReference type="AlphaFoldDB" id="A0A212JNV6"/>